<dbReference type="InterPro" id="IPR007404">
    <property type="entry name" value="YdjM-like"/>
</dbReference>
<dbReference type="Pfam" id="PF04307">
    <property type="entry name" value="YdjM"/>
    <property type="match status" value="1"/>
</dbReference>
<feature type="transmembrane region" description="Helical" evidence="1">
    <location>
        <begin position="183"/>
        <end position="201"/>
    </location>
</feature>
<keyword evidence="1" id="KW-0812">Transmembrane</keyword>
<feature type="transmembrane region" description="Helical" evidence="1">
    <location>
        <begin position="63"/>
        <end position="79"/>
    </location>
</feature>
<feature type="transmembrane region" description="Helical" evidence="1">
    <location>
        <begin position="25"/>
        <end position="42"/>
    </location>
</feature>
<dbReference type="EMBL" id="JAEEGC010000007">
    <property type="protein sequence ID" value="MBV7271603.1"/>
    <property type="molecule type" value="Genomic_DNA"/>
</dbReference>
<dbReference type="InterPro" id="IPR016956">
    <property type="entry name" value="YdjM"/>
</dbReference>
<evidence type="ECO:0000313" key="3">
    <source>
        <dbReference type="Proteomes" id="UP000694308"/>
    </source>
</evidence>
<sequence>MKGKTHAGIGIVTFLSLYSRLPEKFNYIGIIVVVIASILPDIDHPKSVINKYILPFKNKTTKIILYMCIGIIILWYDYLYTKEPVLKALGISFMIIAVSSHRNGLTHSLSGMVIFSFIAGYIGNIYNINYLTYYFMIGYGMHLLCDMATNRGVPLLYPFKNKKIKFPITYKTNSKIGTTIEELLAIFGLLFAIYKIPMIFINKH</sequence>
<dbReference type="AlphaFoldDB" id="A0A949TV76"/>
<dbReference type="RefSeq" id="WP_218318640.1">
    <property type="nucleotide sequence ID" value="NZ_JAEEGC010000007.1"/>
</dbReference>
<name>A0A949TV76_9CLOT</name>
<dbReference type="PANTHER" id="PTHR35531:SF1">
    <property type="entry name" value="INNER MEMBRANE PROTEIN YBCI-RELATED"/>
    <property type="match status" value="1"/>
</dbReference>
<keyword evidence="2" id="KW-0378">Hydrolase</keyword>
<keyword evidence="3" id="KW-1185">Reference proteome</keyword>
<evidence type="ECO:0000313" key="2">
    <source>
        <dbReference type="EMBL" id="MBV7271603.1"/>
    </source>
</evidence>
<dbReference type="PIRSF" id="PIRSF030780">
    <property type="entry name" value="Md_memb_hyd_prd"/>
    <property type="match status" value="1"/>
</dbReference>
<dbReference type="GO" id="GO:0016787">
    <property type="term" value="F:hydrolase activity"/>
    <property type="evidence" value="ECO:0007669"/>
    <property type="project" value="UniProtKB-KW"/>
</dbReference>
<dbReference type="PANTHER" id="PTHR35531">
    <property type="entry name" value="INNER MEMBRANE PROTEIN YBCI-RELATED"/>
    <property type="match status" value="1"/>
</dbReference>
<dbReference type="Proteomes" id="UP000694308">
    <property type="component" value="Unassembled WGS sequence"/>
</dbReference>
<proteinExistence type="predicted"/>
<accession>A0A949TV76</accession>
<keyword evidence="1" id="KW-1133">Transmembrane helix</keyword>
<protein>
    <submittedName>
        <fullName evidence="2">Metal-dependent hydrolase</fullName>
    </submittedName>
</protein>
<keyword evidence="1" id="KW-0472">Membrane</keyword>
<feature type="transmembrane region" description="Helical" evidence="1">
    <location>
        <begin position="113"/>
        <end position="137"/>
    </location>
</feature>
<gene>
    <name evidence="2" type="ORF">I6U48_01580</name>
</gene>
<evidence type="ECO:0000256" key="1">
    <source>
        <dbReference type="SAM" id="Phobius"/>
    </source>
</evidence>
<reference evidence="2" key="1">
    <citation type="submission" date="2020-12" db="EMBL/GenBank/DDBJ databases">
        <title>Clostridium thailandense sp. nov., a novel acetogenic bacterium isolated from peat land soil in Thailand.</title>
        <authorList>
            <person name="Chaikitkaew S."/>
            <person name="Birkeland N.K."/>
        </authorList>
    </citation>
    <scope>NUCLEOTIDE SEQUENCE</scope>
    <source>
        <strain evidence="2">PL3</strain>
    </source>
</reference>
<comment type="caution">
    <text evidence="2">The sequence shown here is derived from an EMBL/GenBank/DDBJ whole genome shotgun (WGS) entry which is preliminary data.</text>
</comment>
<organism evidence="2 3">
    <name type="scientific">Clostridium thailandense</name>
    <dbReference type="NCBI Taxonomy" id="2794346"/>
    <lineage>
        <taxon>Bacteria</taxon>
        <taxon>Bacillati</taxon>
        <taxon>Bacillota</taxon>
        <taxon>Clostridia</taxon>
        <taxon>Eubacteriales</taxon>
        <taxon>Clostridiaceae</taxon>
        <taxon>Clostridium</taxon>
    </lineage>
</organism>